<feature type="transmembrane region" description="Helical" evidence="8">
    <location>
        <begin position="171"/>
        <end position="195"/>
    </location>
</feature>
<keyword evidence="6 8" id="KW-1133">Transmembrane helix</keyword>
<dbReference type="GO" id="GO:0005886">
    <property type="term" value="C:plasma membrane"/>
    <property type="evidence" value="ECO:0007669"/>
    <property type="project" value="UniProtKB-SubCell"/>
</dbReference>
<comment type="subcellular location">
    <subcellularLocation>
        <location evidence="1 8">Cell membrane</location>
        <topology evidence="1 8">Multi-pass membrane protein</topology>
    </subcellularLocation>
</comment>
<evidence type="ECO:0000313" key="10">
    <source>
        <dbReference type="EMBL" id="KAF5729956.1"/>
    </source>
</evidence>
<gene>
    <name evidence="10" type="ORF">HS088_TW20G00325</name>
</gene>
<organism evidence="10 11">
    <name type="scientific">Tripterygium wilfordii</name>
    <name type="common">Thunder God vine</name>
    <dbReference type="NCBI Taxonomy" id="458696"/>
    <lineage>
        <taxon>Eukaryota</taxon>
        <taxon>Viridiplantae</taxon>
        <taxon>Streptophyta</taxon>
        <taxon>Embryophyta</taxon>
        <taxon>Tracheophyta</taxon>
        <taxon>Spermatophyta</taxon>
        <taxon>Magnoliopsida</taxon>
        <taxon>eudicotyledons</taxon>
        <taxon>Gunneridae</taxon>
        <taxon>Pentapetalae</taxon>
        <taxon>rosids</taxon>
        <taxon>fabids</taxon>
        <taxon>Celastrales</taxon>
        <taxon>Celastraceae</taxon>
        <taxon>Tripterygium</taxon>
    </lineage>
</organism>
<comment type="subunit">
    <text evidence="3 8">Homodimer and heterodimers.</text>
</comment>
<evidence type="ECO:0000256" key="7">
    <source>
        <dbReference type="ARBA" id="ARBA00023136"/>
    </source>
</evidence>
<keyword evidence="4 8" id="KW-1003">Cell membrane</keyword>
<feature type="transmembrane region" description="Helical" evidence="8">
    <location>
        <begin position="96"/>
        <end position="115"/>
    </location>
</feature>
<dbReference type="EMBL" id="JAAARO010000020">
    <property type="protein sequence ID" value="KAF5729956.1"/>
    <property type="molecule type" value="Genomic_DNA"/>
</dbReference>
<feature type="transmembrane region" description="Helical" evidence="8">
    <location>
        <begin position="135"/>
        <end position="159"/>
    </location>
</feature>
<evidence type="ECO:0000256" key="1">
    <source>
        <dbReference type="ARBA" id="ARBA00004651"/>
    </source>
</evidence>
<reference evidence="10 11" key="1">
    <citation type="journal article" date="2020" name="Nat. Commun.">
        <title>Genome of Tripterygium wilfordii and identification of cytochrome P450 involved in triptolide biosynthesis.</title>
        <authorList>
            <person name="Tu L."/>
            <person name="Su P."/>
            <person name="Zhang Z."/>
            <person name="Gao L."/>
            <person name="Wang J."/>
            <person name="Hu T."/>
            <person name="Zhou J."/>
            <person name="Zhang Y."/>
            <person name="Zhao Y."/>
            <person name="Liu Y."/>
            <person name="Song Y."/>
            <person name="Tong Y."/>
            <person name="Lu Y."/>
            <person name="Yang J."/>
            <person name="Xu C."/>
            <person name="Jia M."/>
            <person name="Peters R.J."/>
            <person name="Huang L."/>
            <person name="Gao W."/>
        </authorList>
    </citation>
    <scope>NUCLEOTIDE SEQUENCE [LARGE SCALE GENOMIC DNA]</scope>
    <source>
        <strain evidence="11">cv. XIE 37</strain>
        <tissue evidence="10">Leaf</tissue>
    </source>
</reference>
<sequence length="203" mass="22600">MKQERDMLVIQCPPTTSVSPATRNLMAQQQQLPTPSPFSLSAVSTTWSSRPSIHFSSLFLRFLALVFSFVSATSMGAPPLKKKSQQPSSFTQFSELMYCFIVSILAFIYSAFQLFKGVCDIAHRGIFISDMISDYMSFILDQLIGYLLISSSSVAILAVRQIEQSSSLWKAAIISDIMSFSTFLVIATSAILSGYRLCKRVIW</sequence>
<evidence type="ECO:0000256" key="2">
    <source>
        <dbReference type="ARBA" id="ARBA00007651"/>
    </source>
</evidence>
<keyword evidence="5 8" id="KW-0812">Transmembrane</keyword>
<dbReference type="InterPro" id="IPR006702">
    <property type="entry name" value="CASP_dom"/>
</dbReference>
<dbReference type="PANTHER" id="PTHR33573:SF15">
    <property type="entry name" value="CASP-LIKE PROTEIN 4A4"/>
    <property type="match status" value="1"/>
</dbReference>
<dbReference type="OrthoDB" id="1869498at2759"/>
<evidence type="ECO:0000313" key="11">
    <source>
        <dbReference type="Proteomes" id="UP000593562"/>
    </source>
</evidence>
<keyword evidence="7 8" id="KW-0472">Membrane</keyword>
<feature type="domain" description="Casparian strip membrane protein" evidence="9">
    <location>
        <begin position="53"/>
        <end position="164"/>
    </location>
</feature>
<dbReference type="PANTHER" id="PTHR33573">
    <property type="entry name" value="CASP-LIKE PROTEIN 4A4"/>
    <property type="match status" value="1"/>
</dbReference>
<evidence type="ECO:0000256" key="5">
    <source>
        <dbReference type="ARBA" id="ARBA00022692"/>
    </source>
</evidence>
<dbReference type="Pfam" id="PF04535">
    <property type="entry name" value="CASP_dom"/>
    <property type="match status" value="1"/>
</dbReference>
<evidence type="ECO:0000259" key="9">
    <source>
        <dbReference type="Pfam" id="PF04535"/>
    </source>
</evidence>
<dbReference type="AlphaFoldDB" id="A0A7J7C867"/>
<evidence type="ECO:0000256" key="3">
    <source>
        <dbReference type="ARBA" id="ARBA00011489"/>
    </source>
</evidence>
<name>A0A7J7C867_TRIWF</name>
<evidence type="ECO:0000256" key="8">
    <source>
        <dbReference type="RuleBase" id="RU361233"/>
    </source>
</evidence>
<accession>A0A7J7C867</accession>
<dbReference type="InParanoid" id="A0A7J7C867"/>
<dbReference type="Proteomes" id="UP000593562">
    <property type="component" value="Unassembled WGS sequence"/>
</dbReference>
<proteinExistence type="inferred from homology"/>
<protein>
    <recommendedName>
        <fullName evidence="8">CASP-like protein</fullName>
    </recommendedName>
</protein>
<feature type="transmembrane region" description="Helical" evidence="8">
    <location>
        <begin position="53"/>
        <end position="75"/>
    </location>
</feature>
<comment type="similarity">
    <text evidence="2 8">Belongs to the Casparian strip membrane proteins (CASP) family.</text>
</comment>
<keyword evidence="11" id="KW-1185">Reference proteome</keyword>
<comment type="caution">
    <text evidence="10">The sequence shown here is derived from an EMBL/GenBank/DDBJ whole genome shotgun (WGS) entry which is preliminary data.</text>
</comment>
<evidence type="ECO:0000256" key="6">
    <source>
        <dbReference type="ARBA" id="ARBA00022989"/>
    </source>
</evidence>
<evidence type="ECO:0000256" key="4">
    <source>
        <dbReference type="ARBA" id="ARBA00022475"/>
    </source>
</evidence>